<dbReference type="EMBL" id="NCKV01039011">
    <property type="protein sequence ID" value="RWS18476.1"/>
    <property type="molecule type" value="Genomic_DNA"/>
</dbReference>
<evidence type="ECO:0008006" key="3">
    <source>
        <dbReference type="Google" id="ProtNLM"/>
    </source>
</evidence>
<evidence type="ECO:0000313" key="2">
    <source>
        <dbReference type="Proteomes" id="UP000288716"/>
    </source>
</evidence>
<dbReference type="OrthoDB" id="5985876at2759"/>
<comment type="caution">
    <text evidence="1">The sequence shown here is derived from an EMBL/GenBank/DDBJ whole genome shotgun (WGS) entry which is preliminary data.</text>
</comment>
<dbReference type="VEuPathDB" id="VectorBase:LDEU013564"/>
<sequence length="59" mass="6822">MKYKEEASGFPVGYDTEEQKQQFIADYEQNCGVKLDYDSMKHNAGMRTISKLLLNTLWG</sequence>
<feature type="non-terminal residue" evidence="1">
    <location>
        <position position="59"/>
    </location>
</feature>
<accession>A0A443RT31</accession>
<name>A0A443RT31_9ACAR</name>
<proteinExistence type="predicted"/>
<gene>
    <name evidence="1" type="ORF">B4U80_04487</name>
</gene>
<protein>
    <recommendedName>
        <fullName evidence="3">DNA-directed DNA polymerase</fullName>
    </recommendedName>
</protein>
<dbReference type="Proteomes" id="UP000288716">
    <property type="component" value="Unassembled WGS sequence"/>
</dbReference>
<dbReference type="AlphaFoldDB" id="A0A443RT31"/>
<organism evidence="1 2">
    <name type="scientific">Leptotrombidium deliense</name>
    <dbReference type="NCBI Taxonomy" id="299467"/>
    <lineage>
        <taxon>Eukaryota</taxon>
        <taxon>Metazoa</taxon>
        <taxon>Ecdysozoa</taxon>
        <taxon>Arthropoda</taxon>
        <taxon>Chelicerata</taxon>
        <taxon>Arachnida</taxon>
        <taxon>Acari</taxon>
        <taxon>Acariformes</taxon>
        <taxon>Trombidiformes</taxon>
        <taxon>Prostigmata</taxon>
        <taxon>Anystina</taxon>
        <taxon>Parasitengona</taxon>
        <taxon>Trombiculoidea</taxon>
        <taxon>Trombiculidae</taxon>
        <taxon>Leptotrombidium</taxon>
    </lineage>
</organism>
<reference evidence="1 2" key="1">
    <citation type="journal article" date="2018" name="Gigascience">
        <title>Genomes of trombidid mites reveal novel predicted allergens and laterally-transferred genes associated with secondary metabolism.</title>
        <authorList>
            <person name="Dong X."/>
            <person name="Chaisiri K."/>
            <person name="Xia D."/>
            <person name="Armstrong S.D."/>
            <person name="Fang Y."/>
            <person name="Donnelly M.J."/>
            <person name="Kadowaki T."/>
            <person name="McGarry J.W."/>
            <person name="Darby A.C."/>
            <person name="Makepeace B.L."/>
        </authorList>
    </citation>
    <scope>NUCLEOTIDE SEQUENCE [LARGE SCALE GENOMIC DNA]</scope>
    <source>
        <strain evidence="1">UoL-UT</strain>
    </source>
</reference>
<evidence type="ECO:0000313" key="1">
    <source>
        <dbReference type="EMBL" id="RWS18476.1"/>
    </source>
</evidence>
<keyword evidence="2" id="KW-1185">Reference proteome</keyword>